<sequence>MHLPLAHNREDLRVALQGCIAAIAAYVICHAAGLDKAGSWAVISALFVLHRNLDATLSLVGMRLVATVVGTVAGLLLVQMLQGEDFSLLRLGLGTGLLMLVASRWQGLRYAVVPVTILALSPGAGIFEGALTNAAAIISGALVGLAATILVWPRTASNRVLWETSRAAHDCRQLLNRILCAIFEDDGERLDSLHAAFYRNLQKAQSTAQEIRLRPAREKTAAKTMLRHLERLWHNLLLIDRVITEHGPRPNPQDLRAVRPAMEDLRKTASDCLGQVEDCLLEDCEPPKAEALKSAIRKAEQEAHTAFEASDADRSASEEQAMHVLLYSVGEVNDSVCYFAQSLEDRGAQITTPFGAVRARLARLFTPSLPQTAMLRRR</sequence>
<dbReference type="EMBL" id="JBHTJO010000002">
    <property type="protein sequence ID" value="MFD0988280.1"/>
    <property type="molecule type" value="Genomic_DNA"/>
</dbReference>
<dbReference type="Proteomes" id="UP001597102">
    <property type="component" value="Unassembled WGS sequence"/>
</dbReference>
<dbReference type="PANTHER" id="PTHR47804">
    <property type="entry name" value="60S RIBOSOMAL PROTEIN L19"/>
    <property type="match status" value="1"/>
</dbReference>
<feature type="transmembrane region" description="Helical" evidence="5">
    <location>
        <begin position="55"/>
        <end position="80"/>
    </location>
</feature>
<evidence type="ECO:0000313" key="6">
    <source>
        <dbReference type="EMBL" id="MFD0988280.1"/>
    </source>
</evidence>
<proteinExistence type="predicted"/>
<feature type="transmembrane region" description="Helical" evidence="5">
    <location>
        <begin position="86"/>
        <end position="103"/>
    </location>
</feature>
<comment type="caution">
    <text evidence="6">The sequence shown here is derived from an EMBL/GenBank/DDBJ whole genome shotgun (WGS) entry which is preliminary data.</text>
</comment>
<evidence type="ECO:0000256" key="4">
    <source>
        <dbReference type="ARBA" id="ARBA00023136"/>
    </source>
</evidence>
<organism evidence="6 7">
    <name type="scientific">Methyloligella solikamskensis</name>
    <dbReference type="NCBI Taxonomy" id="1177756"/>
    <lineage>
        <taxon>Bacteria</taxon>
        <taxon>Pseudomonadati</taxon>
        <taxon>Pseudomonadota</taxon>
        <taxon>Alphaproteobacteria</taxon>
        <taxon>Hyphomicrobiales</taxon>
        <taxon>Hyphomicrobiaceae</taxon>
        <taxon>Methyloligella</taxon>
    </lineage>
</organism>
<dbReference type="Pfam" id="PF04632">
    <property type="entry name" value="FUSC"/>
    <property type="match status" value="1"/>
</dbReference>
<evidence type="ECO:0000256" key="3">
    <source>
        <dbReference type="ARBA" id="ARBA00022989"/>
    </source>
</evidence>
<dbReference type="PANTHER" id="PTHR47804:SF3">
    <property type="entry name" value="PROTEIN BRE4"/>
    <property type="match status" value="1"/>
</dbReference>
<evidence type="ECO:0000256" key="1">
    <source>
        <dbReference type="ARBA" id="ARBA00004141"/>
    </source>
</evidence>
<feature type="transmembrane region" description="Helical" evidence="5">
    <location>
        <begin position="133"/>
        <end position="152"/>
    </location>
</feature>
<name>A0ABW3JEL9_9HYPH</name>
<gene>
    <name evidence="6" type="ORF">ACFQ2F_14360</name>
</gene>
<accession>A0ABW3JEL9</accession>
<reference evidence="7" key="1">
    <citation type="journal article" date="2019" name="Int. J. Syst. Evol. Microbiol.">
        <title>The Global Catalogue of Microorganisms (GCM) 10K type strain sequencing project: providing services to taxonomists for standard genome sequencing and annotation.</title>
        <authorList>
            <consortium name="The Broad Institute Genomics Platform"/>
            <consortium name="The Broad Institute Genome Sequencing Center for Infectious Disease"/>
            <person name="Wu L."/>
            <person name="Ma J."/>
        </authorList>
    </citation>
    <scope>NUCLEOTIDE SEQUENCE [LARGE SCALE GENOMIC DNA]</scope>
    <source>
        <strain evidence="7">CCUG 61697</strain>
    </source>
</reference>
<dbReference type="RefSeq" id="WP_379091215.1">
    <property type="nucleotide sequence ID" value="NZ_JBHTJO010000002.1"/>
</dbReference>
<dbReference type="InterPro" id="IPR006726">
    <property type="entry name" value="PHBA_efflux_AaeB/fusaric-R"/>
</dbReference>
<keyword evidence="2 5" id="KW-0812">Transmembrane</keyword>
<keyword evidence="7" id="KW-1185">Reference proteome</keyword>
<keyword evidence="4 5" id="KW-0472">Membrane</keyword>
<protein>
    <submittedName>
        <fullName evidence="6">FUSC family protein</fullName>
    </submittedName>
</protein>
<feature type="transmembrane region" description="Helical" evidence="5">
    <location>
        <begin position="12"/>
        <end position="34"/>
    </location>
</feature>
<dbReference type="InterPro" id="IPR052430">
    <property type="entry name" value="IVT-Associated"/>
</dbReference>
<evidence type="ECO:0000313" key="7">
    <source>
        <dbReference type="Proteomes" id="UP001597102"/>
    </source>
</evidence>
<evidence type="ECO:0000256" key="5">
    <source>
        <dbReference type="SAM" id="Phobius"/>
    </source>
</evidence>
<evidence type="ECO:0000256" key="2">
    <source>
        <dbReference type="ARBA" id="ARBA00022692"/>
    </source>
</evidence>
<comment type="subcellular location">
    <subcellularLocation>
        <location evidence="1">Membrane</location>
        <topology evidence="1">Multi-pass membrane protein</topology>
    </subcellularLocation>
</comment>
<keyword evidence="3 5" id="KW-1133">Transmembrane helix</keyword>